<dbReference type="AlphaFoldDB" id="A0A0E9PXA1"/>
<proteinExistence type="predicted"/>
<protein>
    <submittedName>
        <fullName evidence="1">Uncharacterized protein</fullName>
    </submittedName>
</protein>
<evidence type="ECO:0000313" key="1">
    <source>
        <dbReference type="EMBL" id="JAH08902.1"/>
    </source>
</evidence>
<dbReference type="EMBL" id="GBXM01099675">
    <property type="protein sequence ID" value="JAH08902.1"/>
    <property type="molecule type" value="Transcribed_RNA"/>
</dbReference>
<reference evidence="1" key="2">
    <citation type="journal article" date="2015" name="Fish Shellfish Immunol.">
        <title>Early steps in the European eel (Anguilla anguilla)-Vibrio vulnificus interaction in the gills: Role of the RtxA13 toxin.</title>
        <authorList>
            <person name="Callol A."/>
            <person name="Pajuelo D."/>
            <person name="Ebbesson L."/>
            <person name="Teles M."/>
            <person name="MacKenzie S."/>
            <person name="Amaro C."/>
        </authorList>
    </citation>
    <scope>NUCLEOTIDE SEQUENCE</scope>
</reference>
<name>A0A0E9PXA1_ANGAN</name>
<reference evidence="1" key="1">
    <citation type="submission" date="2014-11" db="EMBL/GenBank/DDBJ databases">
        <authorList>
            <person name="Amaro Gonzalez C."/>
        </authorList>
    </citation>
    <scope>NUCLEOTIDE SEQUENCE</scope>
</reference>
<organism evidence="1">
    <name type="scientific">Anguilla anguilla</name>
    <name type="common">European freshwater eel</name>
    <name type="synonym">Muraena anguilla</name>
    <dbReference type="NCBI Taxonomy" id="7936"/>
    <lineage>
        <taxon>Eukaryota</taxon>
        <taxon>Metazoa</taxon>
        <taxon>Chordata</taxon>
        <taxon>Craniata</taxon>
        <taxon>Vertebrata</taxon>
        <taxon>Euteleostomi</taxon>
        <taxon>Actinopterygii</taxon>
        <taxon>Neopterygii</taxon>
        <taxon>Teleostei</taxon>
        <taxon>Anguilliformes</taxon>
        <taxon>Anguillidae</taxon>
        <taxon>Anguilla</taxon>
    </lineage>
</organism>
<sequence>MPHKTLFNFPIPQNTPFQSTKLFFVFFC</sequence>
<accession>A0A0E9PXA1</accession>